<dbReference type="EMBL" id="JBBPBM010000003">
    <property type="protein sequence ID" value="KAK8593390.1"/>
    <property type="molecule type" value="Genomic_DNA"/>
</dbReference>
<comment type="caution">
    <text evidence="1">The sequence shown here is derived from an EMBL/GenBank/DDBJ whole genome shotgun (WGS) entry which is preliminary data.</text>
</comment>
<keyword evidence="2" id="KW-1185">Reference proteome</keyword>
<protein>
    <submittedName>
        <fullName evidence="1">Uncharacterized protein</fullName>
    </submittedName>
</protein>
<organism evidence="1 2">
    <name type="scientific">Hibiscus sabdariffa</name>
    <name type="common">roselle</name>
    <dbReference type="NCBI Taxonomy" id="183260"/>
    <lineage>
        <taxon>Eukaryota</taxon>
        <taxon>Viridiplantae</taxon>
        <taxon>Streptophyta</taxon>
        <taxon>Embryophyta</taxon>
        <taxon>Tracheophyta</taxon>
        <taxon>Spermatophyta</taxon>
        <taxon>Magnoliopsida</taxon>
        <taxon>eudicotyledons</taxon>
        <taxon>Gunneridae</taxon>
        <taxon>Pentapetalae</taxon>
        <taxon>rosids</taxon>
        <taxon>malvids</taxon>
        <taxon>Malvales</taxon>
        <taxon>Malvaceae</taxon>
        <taxon>Malvoideae</taxon>
        <taxon>Hibiscus</taxon>
    </lineage>
</organism>
<evidence type="ECO:0000313" key="1">
    <source>
        <dbReference type="EMBL" id="KAK8593390.1"/>
    </source>
</evidence>
<name>A0ABR2G2W2_9ROSI</name>
<reference evidence="1 2" key="1">
    <citation type="journal article" date="2024" name="G3 (Bethesda)">
        <title>Genome assembly of Hibiscus sabdariffa L. provides insights into metabolisms of medicinal natural products.</title>
        <authorList>
            <person name="Kim T."/>
        </authorList>
    </citation>
    <scope>NUCLEOTIDE SEQUENCE [LARGE SCALE GENOMIC DNA]</scope>
    <source>
        <strain evidence="1">TK-2024</strain>
        <tissue evidence="1">Old leaves</tissue>
    </source>
</reference>
<dbReference type="Proteomes" id="UP001472677">
    <property type="component" value="Unassembled WGS sequence"/>
</dbReference>
<accession>A0ABR2G2W2</accession>
<gene>
    <name evidence="1" type="ORF">V6N12_045472</name>
</gene>
<evidence type="ECO:0000313" key="2">
    <source>
        <dbReference type="Proteomes" id="UP001472677"/>
    </source>
</evidence>
<proteinExistence type="predicted"/>
<sequence length="104" mass="11462">MVSEALVLGITHIQEAIDRLSSDSRIGGTHTQLAYEFHGSPYIYKGATSLQNSQTRFDANSPAVEASFENVVGVYHVQSNAFLEDNHQSTCERSDDLLPDNFCP</sequence>